<dbReference type="AlphaFoldDB" id="X1BH41"/>
<gene>
    <name evidence="2" type="ORF">S01H4_05476</name>
    <name evidence="3" type="ORF">S06H3_15512</name>
</gene>
<dbReference type="EMBL" id="BART01001592">
    <property type="protein sequence ID" value="GAG71376.1"/>
    <property type="molecule type" value="Genomic_DNA"/>
</dbReference>
<protein>
    <recommendedName>
        <fullName evidence="4">DUF3149 domain-containing protein</fullName>
    </recommendedName>
</protein>
<dbReference type="EMBL" id="BARV01007635">
    <property type="protein sequence ID" value="GAI10669.1"/>
    <property type="molecule type" value="Genomic_DNA"/>
</dbReference>
<comment type="caution">
    <text evidence="2">The sequence shown here is derived from an EMBL/GenBank/DDBJ whole genome shotgun (WGS) entry which is preliminary data.</text>
</comment>
<feature type="transmembrane region" description="Helical" evidence="1">
    <location>
        <begin position="6"/>
        <end position="31"/>
    </location>
</feature>
<sequence length="48" mass="5425">MENLFLLLGWGSPIGIGIFLLCLGGMIYLLSKADAESKRTRREQKEKK</sequence>
<evidence type="ECO:0000313" key="3">
    <source>
        <dbReference type="EMBL" id="GAI10669.1"/>
    </source>
</evidence>
<accession>X1BH41</accession>
<keyword evidence="1" id="KW-0472">Membrane</keyword>
<keyword evidence="1" id="KW-1133">Transmembrane helix</keyword>
<name>X1BH41_9ZZZZ</name>
<proteinExistence type="predicted"/>
<evidence type="ECO:0000313" key="2">
    <source>
        <dbReference type="EMBL" id="GAG71376.1"/>
    </source>
</evidence>
<evidence type="ECO:0008006" key="4">
    <source>
        <dbReference type="Google" id="ProtNLM"/>
    </source>
</evidence>
<evidence type="ECO:0000256" key="1">
    <source>
        <dbReference type="SAM" id="Phobius"/>
    </source>
</evidence>
<keyword evidence="1" id="KW-0812">Transmembrane</keyword>
<organism evidence="2">
    <name type="scientific">marine sediment metagenome</name>
    <dbReference type="NCBI Taxonomy" id="412755"/>
    <lineage>
        <taxon>unclassified sequences</taxon>
        <taxon>metagenomes</taxon>
        <taxon>ecological metagenomes</taxon>
    </lineage>
</organism>
<reference evidence="2" key="1">
    <citation type="journal article" date="2014" name="Front. Microbiol.">
        <title>High frequency of phylogenetically diverse reductive dehalogenase-homologous genes in deep subseafloor sedimentary metagenomes.</title>
        <authorList>
            <person name="Kawai M."/>
            <person name="Futagami T."/>
            <person name="Toyoda A."/>
            <person name="Takaki Y."/>
            <person name="Nishi S."/>
            <person name="Hori S."/>
            <person name="Arai W."/>
            <person name="Tsubouchi T."/>
            <person name="Morono Y."/>
            <person name="Uchiyama I."/>
            <person name="Ito T."/>
            <person name="Fujiyama A."/>
            <person name="Inagaki F."/>
            <person name="Takami H."/>
        </authorList>
    </citation>
    <scope>NUCLEOTIDE SEQUENCE</scope>
    <source>
        <strain evidence="2">Expedition CK06-06</strain>
    </source>
</reference>